<evidence type="ECO:0000313" key="2">
    <source>
        <dbReference type="Proteomes" id="UP000664859"/>
    </source>
</evidence>
<evidence type="ECO:0000313" key="1">
    <source>
        <dbReference type="EMBL" id="KAG5191390.1"/>
    </source>
</evidence>
<dbReference type="PANTHER" id="PTHR46586:SF3">
    <property type="entry name" value="ANKYRIN REPEAT-CONTAINING PROTEIN"/>
    <property type="match status" value="1"/>
</dbReference>
<accession>A0A835ZHH1</accession>
<gene>
    <name evidence="1" type="ORF">JKP88DRAFT_174690</name>
</gene>
<dbReference type="AlphaFoldDB" id="A0A835ZHH1"/>
<dbReference type="PANTHER" id="PTHR46586">
    <property type="entry name" value="ANKYRIN REPEAT-CONTAINING PROTEIN"/>
    <property type="match status" value="1"/>
</dbReference>
<organism evidence="1 2">
    <name type="scientific">Tribonema minus</name>
    <dbReference type="NCBI Taxonomy" id="303371"/>
    <lineage>
        <taxon>Eukaryota</taxon>
        <taxon>Sar</taxon>
        <taxon>Stramenopiles</taxon>
        <taxon>Ochrophyta</taxon>
        <taxon>PX clade</taxon>
        <taxon>Xanthophyceae</taxon>
        <taxon>Tribonematales</taxon>
        <taxon>Tribonemataceae</taxon>
        <taxon>Tribonema</taxon>
    </lineage>
</organism>
<protein>
    <submittedName>
        <fullName evidence="1">Uncharacterized protein</fullName>
    </submittedName>
</protein>
<dbReference type="OrthoDB" id="70387at2759"/>
<dbReference type="InterPro" id="IPR052050">
    <property type="entry name" value="SecEffector_AnkRepeat"/>
</dbReference>
<sequence>MIPGWLQIIAASGGRVDILQCLHDSGIAIHATTFRCAAEKGKVAVLAWAHRFCGHSVSEAVEHGAKAGSFATLKWAEAAGVPFTERVLRGAILSEKLNIIKWLHARKCPGWDGDLPAMACKHARKAVTDWLVRNNSSIERSGGAGQS</sequence>
<name>A0A835ZHH1_9STRA</name>
<dbReference type="Proteomes" id="UP000664859">
    <property type="component" value="Unassembled WGS sequence"/>
</dbReference>
<keyword evidence="2" id="KW-1185">Reference proteome</keyword>
<dbReference type="EMBL" id="JAFCMP010000021">
    <property type="protein sequence ID" value="KAG5191390.1"/>
    <property type="molecule type" value="Genomic_DNA"/>
</dbReference>
<proteinExistence type="predicted"/>
<comment type="caution">
    <text evidence="1">The sequence shown here is derived from an EMBL/GenBank/DDBJ whole genome shotgun (WGS) entry which is preliminary data.</text>
</comment>
<reference evidence="1" key="1">
    <citation type="submission" date="2021-02" db="EMBL/GenBank/DDBJ databases">
        <title>First Annotated Genome of the Yellow-green Alga Tribonema minus.</title>
        <authorList>
            <person name="Mahan K.M."/>
        </authorList>
    </citation>
    <scope>NUCLEOTIDE SEQUENCE</scope>
    <source>
        <strain evidence="1">UTEX B ZZ1240</strain>
    </source>
</reference>